<dbReference type="PANTHER" id="PTHR24652:SF69">
    <property type="entry name" value="CUB DOMAIN-CONTAINING PROTEIN"/>
    <property type="match status" value="1"/>
</dbReference>
<dbReference type="PROSITE" id="PS01209">
    <property type="entry name" value="LDLRA_1"/>
    <property type="match status" value="1"/>
</dbReference>
<name>A0AAD8AGA3_DIPPU</name>
<dbReference type="SUPFAM" id="SSF57424">
    <property type="entry name" value="LDL receptor-like module"/>
    <property type="match status" value="1"/>
</dbReference>
<evidence type="ECO:0000313" key="5">
    <source>
        <dbReference type="EMBL" id="KAJ9598477.1"/>
    </source>
</evidence>
<keyword evidence="1 2" id="KW-1015">Disulfide bond</keyword>
<comment type="caution">
    <text evidence="5">The sequence shown here is derived from an EMBL/GenBank/DDBJ whole genome shotgun (WGS) entry which is preliminary data.</text>
</comment>
<dbReference type="SMART" id="SM00192">
    <property type="entry name" value="LDLa"/>
    <property type="match status" value="1"/>
</dbReference>
<feature type="signal peptide" evidence="4">
    <location>
        <begin position="1"/>
        <end position="21"/>
    </location>
</feature>
<evidence type="ECO:0000256" key="3">
    <source>
        <dbReference type="SAM" id="Phobius"/>
    </source>
</evidence>
<comment type="caution">
    <text evidence="2">Lacks conserved residue(s) required for the propagation of feature annotation.</text>
</comment>
<keyword evidence="4" id="KW-0732">Signal</keyword>
<feature type="disulfide bond" evidence="2">
    <location>
        <begin position="30"/>
        <end position="48"/>
    </location>
</feature>
<feature type="non-terminal residue" evidence="5">
    <location>
        <position position="178"/>
    </location>
</feature>
<reference evidence="5" key="1">
    <citation type="journal article" date="2023" name="IScience">
        <title>Live-bearing cockroach genome reveals convergent evolutionary mechanisms linked to viviparity in insects and beyond.</title>
        <authorList>
            <person name="Fouks B."/>
            <person name="Harrison M.C."/>
            <person name="Mikhailova A.A."/>
            <person name="Marchal E."/>
            <person name="English S."/>
            <person name="Carruthers M."/>
            <person name="Jennings E.C."/>
            <person name="Chiamaka E.L."/>
            <person name="Frigard R.A."/>
            <person name="Pippel M."/>
            <person name="Attardo G.M."/>
            <person name="Benoit J.B."/>
            <person name="Bornberg-Bauer E."/>
            <person name="Tobe S.S."/>
        </authorList>
    </citation>
    <scope>NUCLEOTIDE SEQUENCE</scope>
    <source>
        <strain evidence="5">Stay&amp;Tobe</strain>
    </source>
</reference>
<dbReference type="InterPro" id="IPR023415">
    <property type="entry name" value="LDLR_class-A_CS"/>
</dbReference>
<protein>
    <submittedName>
        <fullName evidence="5">Uncharacterized protein</fullName>
    </submittedName>
</protein>
<dbReference type="AlphaFoldDB" id="A0AAD8AGA3"/>
<keyword evidence="3" id="KW-1133">Transmembrane helix</keyword>
<keyword evidence="6" id="KW-1185">Reference proteome</keyword>
<evidence type="ECO:0000313" key="6">
    <source>
        <dbReference type="Proteomes" id="UP001233999"/>
    </source>
</evidence>
<dbReference type="PANTHER" id="PTHR24652">
    <property type="entry name" value="LOW-DENSITY LIPOPROTEIN RECEPTOR CLASS A DOMAIN-CONTAINING PROTEIN 2"/>
    <property type="match status" value="1"/>
</dbReference>
<dbReference type="InterPro" id="IPR036055">
    <property type="entry name" value="LDL_receptor-like_sf"/>
</dbReference>
<feature type="chain" id="PRO_5041952036" evidence="4">
    <location>
        <begin position="22"/>
        <end position="178"/>
    </location>
</feature>
<keyword evidence="3" id="KW-0472">Membrane</keyword>
<evidence type="ECO:0000256" key="4">
    <source>
        <dbReference type="SAM" id="SignalP"/>
    </source>
</evidence>
<feature type="transmembrane region" description="Helical" evidence="3">
    <location>
        <begin position="74"/>
        <end position="98"/>
    </location>
</feature>
<dbReference type="EMBL" id="JASPKZ010001215">
    <property type="protein sequence ID" value="KAJ9598477.1"/>
    <property type="molecule type" value="Genomic_DNA"/>
</dbReference>
<dbReference type="CDD" id="cd00112">
    <property type="entry name" value="LDLa"/>
    <property type="match status" value="1"/>
</dbReference>
<dbReference type="InterPro" id="IPR042333">
    <property type="entry name" value="LRAD2/Mig-13-like"/>
</dbReference>
<dbReference type="Pfam" id="PF00057">
    <property type="entry name" value="Ldl_recept_a"/>
    <property type="match status" value="1"/>
</dbReference>
<proteinExistence type="predicted"/>
<evidence type="ECO:0000256" key="1">
    <source>
        <dbReference type="ARBA" id="ARBA00023157"/>
    </source>
</evidence>
<gene>
    <name evidence="5" type="ORF">L9F63_010830</name>
</gene>
<sequence length="178" mass="19323">MTCRVFVGMALEWSVWVCIVAEHACEDFRCNREFCIHNDLVCDEVNHCGDGSDEMSSSVCPQSEIGTVLGMNSLIFVVMIVSTLLVLCAGAVALAVCICRRNSHHGRPPHQSTQQQPPNASFPLQQMYGSNGAGTLTSCTVVKPLPPPGNWLHPAGLRLGYSAARVRLYCQANNTCVE</sequence>
<accession>A0AAD8AGA3</accession>
<dbReference type="PROSITE" id="PS50068">
    <property type="entry name" value="LDLRA_2"/>
    <property type="match status" value="1"/>
</dbReference>
<reference evidence="5" key="2">
    <citation type="submission" date="2023-05" db="EMBL/GenBank/DDBJ databases">
        <authorList>
            <person name="Fouks B."/>
        </authorList>
    </citation>
    <scope>NUCLEOTIDE SEQUENCE</scope>
    <source>
        <strain evidence="5">Stay&amp;Tobe</strain>
        <tissue evidence="5">Testes</tissue>
    </source>
</reference>
<dbReference type="Gene3D" id="4.10.400.10">
    <property type="entry name" value="Low-density Lipoprotein Receptor"/>
    <property type="match status" value="1"/>
</dbReference>
<dbReference type="InterPro" id="IPR002172">
    <property type="entry name" value="LDrepeatLR_classA_rpt"/>
</dbReference>
<evidence type="ECO:0000256" key="2">
    <source>
        <dbReference type="PROSITE-ProRule" id="PRU00124"/>
    </source>
</evidence>
<dbReference type="Proteomes" id="UP001233999">
    <property type="component" value="Unassembled WGS sequence"/>
</dbReference>
<organism evidence="5 6">
    <name type="scientific">Diploptera punctata</name>
    <name type="common">Pacific beetle cockroach</name>
    <dbReference type="NCBI Taxonomy" id="6984"/>
    <lineage>
        <taxon>Eukaryota</taxon>
        <taxon>Metazoa</taxon>
        <taxon>Ecdysozoa</taxon>
        <taxon>Arthropoda</taxon>
        <taxon>Hexapoda</taxon>
        <taxon>Insecta</taxon>
        <taxon>Pterygota</taxon>
        <taxon>Neoptera</taxon>
        <taxon>Polyneoptera</taxon>
        <taxon>Dictyoptera</taxon>
        <taxon>Blattodea</taxon>
        <taxon>Blaberoidea</taxon>
        <taxon>Blaberidae</taxon>
        <taxon>Diplopterinae</taxon>
        <taxon>Diploptera</taxon>
    </lineage>
</organism>
<keyword evidence="3" id="KW-0812">Transmembrane</keyword>